<dbReference type="Proteomes" id="UP000499080">
    <property type="component" value="Unassembled WGS sequence"/>
</dbReference>
<dbReference type="AlphaFoldDB" id="A0A4Y2KVN1"/>
<accession>A0A4Y2KVN1</accession>
<organism evidence="1 2">
    <name type="scientific">Araneus ventricosus</name>
    <name type="common">Orbweaver spider</name>
    <name type="synonym">Epeira ventricosa</name>
    <dbReference type="NCBI Taxonomy" id="182803"/>
    <lineage>
        <taxon>Eukaryota</taxon>
        <taxon>Metazoa</taxon>
        <taxon>Ecdysozoa</taxon>
        <taxon>Arthropoda</taxon>
        <taxon>Chelicerata</taxon>
        <taxon>Arachnida</taxon>
        <taxon>Araneae</taxon>
        <taxon>Araneomorphae</taxon>
        <taxon>Entelegynae</taxon>
        <taxon>Araneoidea</taxon>
        <taxon>Araneidae</taxon>
        <taxon>Araneus</taxon>
    </lineage>
</organism>
<reference evidence="1 2" key="1">
    <citation type="journal article" date="2019" name="Sci. Rep.">
        <title>Orb-weaving spider Araneus ventricosus genome elucidates the spidroin gene catalogue.</title>
        <authorList>
            <person name="Kono N."/>
            <person name="Nakamura H."/>
            <person name="Ohtoshi R."/>
            <person name="Moran D.A.P."/>
            <person name="Shinohara A."/>
            <person name="Yoshida Y."/>
            <person name="Fujiwara M."/>
            <person name="Mori M."/>
            <person name="Tomita M."/>
            <person name="Arakawa K."/>
        </authorList>
    </citation>
    <scope>NUCLEOTIDE SEQUENCE [LARGE SCALE GENOMIC DNA]</scope>
</reference>
<comment type="caution">
    <text evidence="1">The sequence shown here is derived from an EMBL/GenBank/DDBJ whole genome shotgun (WGS) entry which is preliminary data.</text>
</comment>
<dbReference type="EMBL" id="BGPR01005032">
    <property type="protein sequence ID" value="GBN06120.1"/>
    <property type="molecule type" value="Genomic_DNA"/>
</dbReference>
<protein>
    <submittedName>
        <fullName evidence="1">Uncharacterized protein</fullName>
    </submittedName>
</protein>
<evidence type="ECO:0000313" key="1">
    <source>
        <dbReference type="EMBL" id="GBN06120.1"/>
    </source>
</evidence>
<sequence>MNFPKGYREEIAEQHSTSFNKIISPARACDDPSVGSHIASFMSVLPGSNPMRLFLVGLFEVQVYLGGVPMLTTLTDNALWTVLSIPGDMLLSAVENVVCRMQCVVHEKWDHTERGFVVWRTETSSL</sequence>
<name>A0A4Y2KVN1_ARAVE</name>
<keyword evidence="2" id="KW-1185">Reference proteome</keyword>
<gene>
    <name evidence="1" type="ORF">AVEN_218450_1</name>
</gene>
<dbReference type="OrthoDB" id="6465164at2759"/>
<proteinExistence type="predicted"/>
<evidence type="ECO:0000313" key="2">
    <source>
        <dbReference type="Proteomes" id="UP000499080"/>
    </source>
</evidence>